<dbReference type="eggNOG" id="COG1578">
    <property type="taxonomic scope" value="Bacteria"/>
</dbReference>
<dbReference type="SUPFAM" id="SSF111321">
    <property type="entry name" value="AF1104-like"/>
    <property type="match status" value="1"/>
</dbReference>
<dbReference type="InterPro" id="IPR002791">
    <property type="entry name" value="ARMT1-like_metal-bd"/>
</dbReference>
<dbReference type="Gene3D" id="3.40.50.10880">
    <property type="entry name" value="Uncharacterised protein PF01937, DUF89, domain 3"/>
    <property type="match status" value="1"/>
</dbReference>
<accession>Q3A0G8</accession>
<sequence>MNETENQNKYSCGIAPECFPCVVNHALSAARFAGLNEEQAKGIVEVAEAGLKESENSAILVQHVVRRVADAIIKAKGAPSSFDIYAEIKQTSNLLSLDYVESLQKKMENSISPLETGLQIAAAGNIIDFGAKDHASLNLEKELRSLENVPFTRYDLAAFKTSLKTASTLLYLCDNSGEIVFDMLFIKQLQREYPDLEIVAALRDKPIINDATLADAKTVGLDRLVTTISSGSIYPGTILAETTDEFQDIYAAADVILSKGQGNFETLLPLADKRIFFLLRIKCDYMAALSQVERDSLVLMQAPDKAAAEL</sequence>
<reference evidence="3" key="1">
    <citation type="submission" date="2005-10" db="EMBL/GenBank/DDBJ databases">
        <title>Complete sequence of Pelobacter carbinolicus DSM 2380.</title>
        <authorList>
            <person name="Copeland A."/>
            <person name="Lucas S."/>
            <person name="Lapidus A."/>
            <person name="Barry K."/>
            <person name="Detter J.C."/>
            <person name="Glavina T."/>
            <person name="Hammon N."/>
            <person name="Israni S."/>
            <person name="Pitluck S."/>
            <person name="Chertkov O."/>
            <person name="Schmutz J."/>
            <person name="Larimer F."/>
            <person name="Land M."/>
            <person name="Kyrpides N."/>
            <person name="Ivanova N."/>
            <person name="Richardson P."/>
        </authorList>
    </citation>
    <scope>NUCLEOTIDE SEQUENCE [LARGE SCALE GENOMIC DNA]</scope>
    <source>
        <strain evidence="3">DSM 2380 / NBRC 103641 / GraBd1</strain>
    </source>
</reference>
<dbReference type="Pfam" id="PF01937">
    <property type="entry name" value="ARMT1-like_dom"/>
    <property type="match status" value="1"/>
</dbReference>
<keyword evidence="3" id="KW-1185">Reference proteome</keyword>
<dbReference type="KEGG" id="pca:Pcar_2904"/>
<dbReference type="Proteomes" id="UP000002534">
    <property type="component" value="Chromosome"/>
</dbReference>
<evidence type="ECO:0000313" key="2">
    <source>
        <dbReference type="EMBL" id="ABA90139.1"/>
    </source>
</evidence>
<dbReference type="Gene3D" id="1.10.285.20">
    <property type="entry name" value="Uncharacterised protein PF01937, DUF89, domain 2"/>
    <property type="match status" value="1"/>
</dbReference>
<dbReference type="OrthoDB" id="9796465at2"/>
<dbReference type="InterPro" id="IPR014444">
    <property type="entry name" value="PH1575-like"/>
</dbReference>
<dbReference type="AlphaFoldDB" id="Q3A0G8"/>
<name>Q3A0G8_SYNC1</name>
<dbReference type="PIRSF" id="PIRSF006593">
    <property type="entry name" value="UCP006593"/>
    <property type="match status" value="1"/>
</dbReference>
<dbReference type="RefSeq" id="WP_011342690.1">
    <property type="nucleotide sequence ID" value="NC_007498.2"/>
</dbReference>
<organism evidence="2 3">
    <name type="scientific">Syntrophotalea carbinolica (strain DSM 2380 / NBRC 103641 / GraBd1)</name>
    <name type="common">Pelobacter carbinolicus</name>
    <dbReference type="NCBI Taxonomy" id="338963"/>
    <lineage>
        <taxon>Bacteria</taxon>
        <taxon>Pseudomonadati</taxon>
        <taxon>Thermodesulfobacteriota</taxon>
        <taxon>Desulfuromonadia</taxon>
        <taxon>Desulfuromonadales</taxon>
        <taxon>Syntrophotaleaceae</taxon>
        <taxon>Syntrophotalea</taxon>
    </lineage>
</organism>
<gene>
    <name evidence="2" type="ordered locus">Pcar_2904</name>
</gene>
<evidence type="ECO:0000313" key="3">
    <source>
        <dbReference type="Proteomes" id="UP000002534"/>
    </source>
</evidence>
<protein>
    <recommendedName>
        <fullName evidence="1">Damage-control phosphatase ARMT1-like metal-binding domain-containing protein</fullName>
    </recommendedName>
</protein>
<proteinExistence type="predicted"/>
<feature type="domain" description="Damage-control phosphatase ARMT1-like metal-binding" evidence="1">
    <location>
        <begin position="14"/>
        <end position="297"/>
    </location>
</feature>
<reference evidence="2 3" key="2">
    <citation type="journal article" date="2012" name="BMC Genomics">
        <title>The genome of Pelobacter carbinolicus reveals surprising metabolic capabilities and physiological features.</title>
        <authorList>
            <person name="Aklujkar M."/>
            <person name="Haveman S.A."/>
            <person name="Didonato R.Jr."/>
            <person name="Chertkov O."/>
            <person name="Han C.S."/>
            <person name="Land M.L."/>
            <person name="Brown P."/>
            <person name="Lovley D.R."/>
        </authorList>
    </citation>
    <scope>NUCLEOTIDE SEQUENCE [LARGE SCALE GENOMIC DNA]</scope>
    <source>
        <strain evidence="3">DSM 2380 / NBRC 103641 / GraBd1</strain>
    </source>
</reference>
<dbReference type="STRING" id="338963.Pcar_2904"/>
<dbReference type="EMBL" id="CP000142">
    <property type="protein sequence ID" value="ABA90139.1"/>
    <property type="molecule type" value="Genomic_DNA"/>
</dbReference>
<evidence type="ECO:0000259" key="1">
    <source>
        <dbReference type="Pfam" id="PF01937"/>
    </source>
</evidence>
<dbReference type="HOGENOM" id="CLU_071520_0_0_7"/>
<dbReference type="InterPro" id="IPR036075">
    <property type="entry name" value="ARMT-1-like_metal-bd_sf"/>
</dbReference>